<feature type="compositionally biased region" description="Polar residues" evidence="1">
    <location>
        <begin position="18"/>
        <end position="30"/>
    </location>
</feature>
<sequence length="232" mass="25632">MTAAPTLDRGDPRPRPVAQTSRTAPESKAQTPLRRRPVTALQPLGLEFVGWQALTIEVDNHGLEPQLISGQDLRDRLCVAGDQRPDTIEVERTKLDLVVNREDLRGLDVARRPQLAVAAEQQQSKGQAESRRVLIRLTPDSVQASMTRDKRGKPCSARSRVGSSWLLVKRRDRGRAGQAQPAVDAVAAEARGRRSRAPARCCLASRRSRPGACAVVRFRRLSRILVKARFSG</sequence>
<protein>
    <submittedName>
        <fullName evidence="2">Uncharacterized protein</fullName>
    </submittedName>
</protein>
<evidence type="ECO:0000313" key="2">
    <source>
        <dbReference type="EMBL" id="PRQ08769.1"/>
    </source>
</evidence>
<accession>A0A2S9YUQ0</accession>
<gene>
    <name evidence="2" type="ORF">ENSA7_14010</name>
</gene>
<name>A0A2S9YUQ0_9BACT</name>
<comment type="caution">
    <text evidence="2">The sequence shown here is derived from an EMBL/GenBank/DDBJ whole genome shotgun (WGS) entry which is preliminary data.</text>
</comment>
<reference evidence="2 3" key="1">
    <citation type="submission" date="2018-03" db="EMBL/GenBank/DDBJ databases">
        <title>Draft Genome Sequences of the Obligatory Marine Myxobacteria Enhygromyxa salina SWB007.</title>
        <authorList>
            <person name="Poehlein A."/>
            <person name="Moghaddam J.A."/>
            <person name="Harms H."/>
            <person name="Alanjari M."/>
            <person name="Koenig G.M."/>
            <person name="Daniel R."/>
            <person name="Schaeberle T.F."/>
        </authorList>
    </citation>
    <scope>NUCLEOTIDE SEQUENCE [LARGE SCALE GENOMIC DNA]</scope>
    <source>
        <strain evidence="2 3">SWB007</strain>
    </source>
</reference>
<dbReference type="Proteomes" id="UP000238823">
    <property type="component" value="Unassembled WGS sequence"/>
</dbReference>
<evidence type="ECO:0000313" key="3">
    <source>
        <dbReference type="Proteomes" id="UP000238823"/>
    </source>
</evidence>
<dbReference type="EMBL" id="PVNL01000035">
    <property type="protein sequence ID" value="PRQ08769.1"/>
    <property type="molecule type" value="Genomic_DNA"/>
</dbReference>
<dbReference type="AlphaFoldDB" id="A0A2S9YUQ0"/>
<proteinExistence type="predicted"/>
<evidence type="ECO:0000256" key="1">
    <source>
        <dbReference type="SAM" id="MobiDB-lite"/>
    </source>
</evidence>
<feature type="region of interest" description="Disordered" evidence="1">
    <location>
        <begin position="1"/>
        <end position="36"/>
    </location>
</feature>
<organism evidence="2 3">
    <name type="scientific">Enhygromyxa salina</name>
    <dbReference type="NCBI Taxonomy" id="215803"/>
    <lineage>
        <taxon>Bacteria</taxon>
        <taxon>Pseudomonadati</taxon>
        <taxon>Myxococcota</taxon>
        <taxon>Polyangia</taxon>
        <taxon>Nannocystales</taxon>
        <taxon>Nannocystaceae</taxon>
        <taxon>Enhygromyxa</taxon>
    </lineage>
</organism>